<dbReference type="PANTHER" id="PTHR24153:SF8">
    <property type="entry name" value="FORKED, ISOFORM F"/>
    <property type="match status" value="1"/>
</dbReference>
<sequence length="608" mass="67304">MTQWTSLHAAGSISKRSDIMIPYSHRRRASESRTEAEFTESTNRSSTLLSRGGNDCSSDNKSWGGMFSRIKLPGRRWRNRRKPLSETRLREKLIKRADKGDWGGVRKLISNFEFSDIPEPLLPCTKIQNNNSSVQMMEEGPHQSSKRRPSYGSRSGDRLSFTGKESAAAAAAIKAALLEESSASSSSEKPNTGENVLHDMCRYDPPLDVLETLLASLRHRRGTTSGTDDMGRTPLHVASAFGANHEVIDALTRADPRPASMGDIDGRSPLHIAVRCLAYGATDNNALEGTEQTRLPLRRNSGHDGPSKEEILRSAAKTILLLKKVMLSYPGKIDFKDEDNSGFAPVDYALDGDVTCEYLLHCLLTRKHSSRKRRSMHSVASSDTQLTSNLGQTVPRQGSGISSVSSDVQDIAVLQRLEEEEIRDRRNRLDKMPRPKKQMKDVLFDVFGIEEHLECGPSDNPPSTEGGERLDPPDRGNSEKSSGATTPKSMHRSSKLSSSRSSSKLNAKENDCRSMTDSAIYNHHLQAYLNDFAGGDGLEFYDDDDDFDIHHDPEEDIDAEGLYDSAWIGPGKPPMIEIDIAFDSMDDDNLSQCSYARSVVSEVTVPVR</sequence>
<feature type="region of interest" description="Disordered" evidence="3">
    <location>
        <begin position="25"/>
        <end position="57"/>
    </location>
</feature>
<feature type="region of interest" description="Disordered" evidence="3">
    <location>
        <begin position="371"/>
        <end position="403"/>
    </location>
</feature>
<keyword evidence="1" id="KW-0677">Repeat</keyword>
<dbReference type="GO" id="GO:0051017">
    <property type="term" value="P:actin filament bundle assembly"/>
    <property type="evidence" value="ECO:0007669"/>
    <property type="project" value="TreeGrafter"/>
</dbReference>
<evidence type="ECO:0000256" key="2">
    <source>
        <dbReference type="ARBA" id="ARBA00023043"/>
    </source>
</evidence>
<dbReference type="PANTHER" id="PTHR24153">
    <property type="entry name" value="ESPIN"/>
    <property type="match status" value="1"/>
</dbReference>
<comment type="caution">
    <text evidence="4">The sequence shown here is derived from an EMBL/GenBank/DDBJ whole genome shotgun (WGS) entry which is preliminary data.</text>
</comment>
<feature type="region of interest" description="Disordered" evidence="3">
    <location>
        <begin position="453"/>
        <end position="510"/>
    </location>
</feature>
<gene>
    <name evidence="4" type="ORF">QTG54_001811</name>
</gene>
<evidence type="ECO:0000256" key="1">
    <source>
        <dbReference type="ARBA" id="ARBA00022737"/>
    </source>
</evidence>
<feature type="region of interest" description="Disordered" evidence="3">
    <location>
        <begin position="135"/>
        <end position="159"/>
    </location>
</feature>
<evidence type="ECO:0000313" key="4">
    <source>
        <dbReference type="EMBL" id="KAK1747848.1"/>
    </source>
</evidence>
<keyword evidence="2" id="KW-0040">ANK repeat</keyword>
<dbReference type="EMBL" id="JATAAI010000002">
    <property type="protein sequence ID" value="KAK1747848.1"/>
    <property type="molecule type" value="Genomic_DNA"/>
</dbReference>
<reference evidence="4" key="1">
    <citation type="submission" date="2023-06" db="EMBL/GenBank/DDBJ databases">
        <title>Survivors Of The Sea: Transcriptome response of Skeletonema marinoi to long-term dormancy.</title>
        <authorList>
            <person name="Pinder M.I.M."/>
            <person name="Kourtchenko O."/>
            <person name="Robertson E.K."/>
            <person name="Larsson T."/>
            <person name="Maumus F."/>
            <person name="Osuna-Cruz C.M."/>
            <person name="Vancaester E."/>
            <person name="Stenow R."/>
            <person name="Vandepoele K."/>
            <person name="Ploug H."/>
            <person name="Bruchert V."/>
            <person name="Godhe A."/>
            <person name="Topel M."/>
        </authorList>
    </citation>
    <scope>NUCLEOTIDE SEQUENCE</scope>
    <source>
        <strain evidence="4">R05AC</strain>
    </source>
</reference>
<feature type="compositionally biased region" description="Polar residues" evidence="3">
    <location>
        <begin position="39"/>
        <end position="57"/>
    </location>
</feature>
<feature type="compositionally biased region" description="Polar residues" evidence="3">
    <location>
        <begin position="379"/>
        <end position="403"/>
    </location>
</feature>
<evidence type="ECO:0000256" key="3">
    <source>
        <dbReference type="SAM" id="MobiDB-lite"/>
    </source>
</evidence>
<evidence type="ECO:0000313" key="5">
    <source>
        <dbReference type="Proteomes" id="UP001224775"/>
    </source>
</evidence>
<dbReference type="InterPro" id="IPR052420">
    <property type="entry name" value="Espin/Espin-like"/>
</dbReference>
<name>A0AAD8YK36_9STRA</name>
<dbReference type="AlphaFoldDB" id="A0AAD8YK36"/>
<keyword evidence="5" id="KW-1185">Reference proteome</keyword>
<feature type="compositionally biased region" description="Basic and acidic residues" evidence="3">
    <location>
        <begin position="466"/>
        <end position="478"/>
    </location>
</feature>
<dbReference type="Proteomes" id="UP001224775">
    <property type="component" value="Unassembled WGS sequence"/>
</dbReference>
<dbReference type="GO" id="GO:0051015">
    <property type="term" value="F:actin filament binding"/>
    <property type="evidence" value="ECO:0007669"/>
    <property type="project" value="TreeGrafter"/>
</dbReference>
<dbReference type="InterPro" id="IPR036770">
    <property type="entry name" value="Ankyrin_rpt-contain_sf"/>
</dbReference>
<feature type="compositionally biased region" description="Low complexity" evidence="3">
    <location>
        <begin position="495"/>
        <end position="505"/>
    </location>
</feature>
<dbReference type="GO" id="GO:0005737">
    <property type="term" value="C:cytoplasm"/>
    <property type="evidence" value="ECO:0007669"/>
    <property type="project" value="TreeGrafter"/>
</dbReference>
<feature type="compositionally biased region" description="Polar residues" evidence="3">
    <location>
        <begin position="479"/>
        <end position="488"/>
    </location>
</feature>
<proteinExistence type="predicted"/>
<organism evidence="4 5">
    <name type="scientific">Skeletonema marinoi</name>
    <dbReference type="NCBI Taxonomy" id="267567"/>
    <lineage>
        <taxon>Eukaryota</taxon>
        <taxon>Sar</taxon>
        <taxon>Stramenopiles</taxon>
        <taxon>Ochrophyta</taxon>
        <taxon>Bacillariophyta</taxon>
        <taxon>Coscinodiscophyceae</taxon>
        <taxon>Thalassiosirophycidae</taxon>
        <taxon>Thalassiosirales</taxon>
        <taxon>Skeletonemataceae</taxon>
        <taxon>Skeletonema</taxon>
        <taxon>Skeletonema marinoi-dohrnii complex</taxon>
    </lineage>
</organism>
<accession>A0AAD8YK36</accession>
<dbReference type="SUPFAM" id="SSF48403">
    <property type="entry name" value="Ankyrin repeat"/>
    <property type="match status" value="1"/>
</dbReference>
<protein>
    <submittedName>
        <fullName evidence="4">Uncharacterized protein</fullName>
    </submittedName>
</protein>
<dbReference type="Gene3D" id="1.25.40.20">
    <property type="entry name" value="Ankyrin repeat-containing domain"/>
    <property type="match status" value="1"/>
</dbReference>